<dbReference type="AlphaFoldDB" id="A0A0P1ITN1"/>
<dbReference type="OrthoDB" id="7206814at2"/>
<accession>A0A0P1ITN1</accession>
<dbReference type="Pfam" id="PF11836">
    <property type="entry name" value="Phage_TAC_11"/>
    <property type="match status" value="1"/>
</dbReference>
<evidence type="ECO:0000313" key="2">
    <source>
        <dbReference type="Proteomes" id="UP000051184"/>
    </source>
</evidence>
<evidence type="ECO:0000313" key="1">
    <source>
        <dbReference type="EMBL" id="CUK26932.1"/>
    </source>
</evidence>
<name>A0A0P1ITN1_9RHOB</name>
<proteinExistence type="predicted"/>
<sequence>MANPHAGEVALVVNGERRLAKLTLGALASLEARLESGSLVALVERFEGGAFSASDVIALLHAGLAACGWDGSESDLAAAEIEGGPMVAAQMAARLLAVAFVVPGDTPDGGV</sequence>
<protein>
    <recommendedName>
        <fullName evidence="3">Phage tail tube protein, GTA-gp10</fullName>
    </recommendedName>
</protein>
<evidence type="ECO:0008006" key="3">
    <source>
        <dbReference type="Google" id="ProtNLM"/>
    </source>
</evidence>
<dbReference type="InterPro" id="IPR021791">
    <property type="entry name" value="Phage_TAC_11"/>
</dbReference>
<dbReference type="STRING" id="1715691.TA5113_03253"/>
<gene>
    <name evidence="1" type="ORF">TA5114_02751</name>
</gene>
<dbReference type="EMBL" id="CYUE01000021">
    <property type="protein sequence ID" value="CUK26932.1"/>
    <property type="molecule type" value="Genomic_DNA"/>
</dbReference>
<keyword evidence="2" id="KW-1185">Reference proteome</keyword>
<dbReference type="Proteomes" id="UP000051184">
    <property type="component" value="Unassembled WGS sequence"/>
</dbReference>
<organism evidence="1 2">
    <name type="scientific">Cognatishimia activa</name>
    <dbReference type="NCBI Taxonomy" id="1715691"/>
    <lineage>
        <taxon>Bacteria</taxon>
        <taxon>Pseudomonadati</taxon>
        <taxon>Pseudomonadota</taxon>
        <taxon>Alphaproteobacteria</taxon>
        <taxon>Rhodobacterales</taxon>
        <taxon>Paracoccaceae</taxon>
        <taxon>Cognatishimia</taxon>
    </lineage>
</organism>
<dbReference type="RefSeq" id="WP_058315857.1">
    <property type="nucleotide sequence ID" value="NZ_CYTO01000024.1"/>
</dbReference>
<reference evidence="2" key="1">
    <citation type="submission" date="2015-09" db="EMBL/GenBank/DDBJ databases">
        <authorList>
            <person name="Rodrigo-Torres Lidia"/>
            <person name="Arahal R.David."/>
        </authorList>
    </citation>
    <scope>NUCLEOTIDE SEQUENCE [LARGE SCALE GENOMIC DNA]</scope>
    <source>
        <strain evidence="2">CECT 5114</strain>
    </source>
</reference>